<feature type="coiled-coil region" evidence="1">
    <location>
        <begin position="148"/>
        <end position="182"/>
    </location>
</feature>
<reference evidence="2" key="3">
    <citation type="submission" date="2025-09" db="UniProtKB">
        <authorList>
            <consortium name="Ensembl"/>
        </authorList>
    </citation>
    <scope>IDENTIFICATION</scope>
</reference>
<dbReference type="PANTHER" id="PTHR35083:SF3">
    <property type="entry name" value="SI:CH211-91P5.3"/>
    <property type="match status" value="1"/>
</dbReference>
<keyword evidence="1" id="KW-0175">Coiled coil</keyword>
<dbReference type="InterPro" id="IPR027897">
    <property type="entry name" value="DUF4559"/>
</dbReference>
<dbReference type="Pfam" id="PF15112">
    <property type="entry name" value="DUF4559"/>
    <property type="match status" value="1"/>
</dbReference>
<dbReference type="InterPro" id="IPR027417">
    <property type="entry name" value="P-loop_NTPase"/>
</dbReference>
<evidence type="ECO:0000313" key="2">
    <source>
        <dbReference type="Ensembl" id="ENSPNAP00000054979.1"/>
    </source>
</evidence>
<keyword evidence="3" id="KW-1185">Reference proteome</keyword>
<dbReference type="Ensembl" id="ENSPNAT00000065282.1">
    <property type="protein sequence ID" value="ENSPNAP00000054979.1"/>
    <property type="gene ID" value="ENSPNAG00000016362.2"/>
</dbReference>
<proteinExistence type="predicted"/>
<evidence type="ECO:0000313" key="3">
    <source>
        <dbReference type="Proteomes" id="UP001501920"/>
    </source>
</evidence>
<reference evidence="2" key="2">
    <citation type="submission" date="2025-08" db="UniProtKB">
        <authorList>
            <consortium name="Ensembl"/>
        </authorList>
    </citation>
    <scope>IDENTIFICATION</scope>
</reference>
<name>A0AAR2JXR2_PYGNA</name>
<evidence type="ECO:0000256" key="1">
    <source>
        <dbReference type="SAM" id="Coils"/>
    </source>
</evidence>
<dbReference type="PANTHER" id="PTHR35083">
    <property type="entry name" value="RGD1565685 PROTEIN"/>
    <property type="match status" value="1"/>
</dbReference>
<protein>
    <submittedName>
        <fullName evidence="2">Uncharacterized protein</fullName>
    </submittedName>
</protein>
<accession>A0AAR2JXR2</accession>
<dbReference type="Proteomes" id="UP001501920">
    <property type="component" value="Chromosome 12"/>
</dbReference>
<sequence length="235" mass="27782">MPRGQSGHRRFEEFDIAAILNFMAQCKHFKKFHQGQLMTKVINLRNTVMHSPEFRLNKEKMSNGRNNVLLLLTCLYTPDHDMSNILKYCVMVQLKLLKLFICCILLEREQQALKEKIEFLAQRYDGMKNFLDQNKDLLESLRPQVNRLNEIQETVEKHEFQLDNLNNRVGNLEKFKNHLIEQARKRKWPEPLFTEELDANGKGSVTSIIFNVYLLQELRCLHTFKGVLINTQNTF</sequence>
<dbReference type="Gene3D" id="3.40.50.300">
    <property type="entry name" value="P-loop containing nucleotide triphosphate hydrolases"/>
    <property type="match status" value="1"/>
</dbReference>
<dbReference type="AlphaFoldDB" id="A0AAR2JXR2"/>
<reference evidence="2 3" key="1">
    <citation type="submission" date="2020-10" db="EMBL/GenBank/DDBJ databases">
        <title>Pygocentrus nattereri (red-bellied piranha) genome, fPygNat1, primary haplotype.</title>
        <authorList>
            <person name="Myers G."/>
            <person name="Meyer A."/>
            <person name="Karagic N."/>
            <person name="Pippel M."/>
            <person name="Winkler S."/>
            <person name="Tracey A."/>
            <person name="Wood J."/>
            <person name="Formenti G."/>
            <person name="Howe K."/>
            <person name="Fedrigo O."/>
            <person name="Jarvis E.D."/>
        </authorList>
    </citation>
    <scope>NUCLEOTIDE SEQUENCE [LARGE SCALE GENOMIC DNA]</scope>
</reference>
<dbReference type="GeneTree" id="ENSGT00390000006290"/>
<organism evidence="2 3">
    <name type="scientific">Pygocentrus nattereri</name>
    <name type="common">Red-bellied piranha</name>
    <dbReference type="NCBI Taxonomy" id="42514"/>
    <lineage>
        <taxon>Eukaryota</taxon>
        <taxon>Metazoa</taxon>
        <taxon>Chordata</taxon>
        <taxon>Craniata</taxon>
        <taxon>Vertebrata</taxon>
        <taxon>Euteleostomi</taxon>
        <taxon>Actinopterygii</taxon>
        <taxon>Neopterygii</taxon>
        <taxon>Teleostei</taxon>
        <taxon>Ostariophysi</taxon>
        <taxon>Characiformes</taxon>
        <taxon>Characoidei</taxon>
        <taxon>Pygocentrus</taxon>
    </lineage>
</organism>